<feature type="transmembrane region" description="Helical" evidence="1">
    <location>
        <begin position="15"/>
        <end position="34"/>
    </location>
</feature>
<dbReference type="Proteomes" id="UP000008783">
    <property type="component" value="Unassembled WGS sequence"/>
</dbReference>
<proteinExistence type="predicted"/>
<feature type="transmembrane region" description="Helical" evidence="1">
    <location>
        <begin position="46"/>
        <end position="64"/>
    </location>
</feature>
<dbReference type="AlphaFoldDB" id="H6QQM0"/>
<keyword evidence="1" id="KW-0472">Membrane</keyword>
<evidence type="ECO:0000256" key="1">
    <source>
        <dbReference type="SAM" id="Phobius"/>
    </source>
</evidence>
<sequence>MTNLKGYKTPSRSKLVYPHYSITLGTTLLLLMLMPKIGLIGIGTDVLTHLMIVLISGGQLVLIAL</sequence>
<accession>H6QQM0</accession>
<organism evidence="2 3">
    <name type="scientific">Puccinia graminis f. sp. tritici (strain CRL 75-36-700-3 / race SCCL)</name>
    <name type="common">Black stem rust fungus</name>
    <dbReference type="NCBI Taxonomy" id="418459"/>
    <lineage>
        <taxon>Eukaryota</taxon>
        <taxon>Fungi</taxon>
        <taxon>Dikarya</taxon>
        <taxon>Basidiomycota</taxon>
        <taxon>Pucciniomycotina</taxon>
        <taxon>Pucciniomycetes</taxon>
        <taxon>Pucciniales</taxon>
        <taxon>Pucciniaceae</taxon>
        <taxon>Puccinia</taxon>
    </lineage>
</organism>
<dbReference type="GeneID" id="13541396"/>
<dbReference type="KEGG" id="pgr:PGTG_21204"/>
<evidence type="ECO:0000313" key="2">
    <source>
        <dbReference type="EMBL" id="EHS62738.1"/>
    </source>
</evidence>
<dbReference type="VEuPathDB" id="FungiDB:PGTG_21204"/>
<evidence type="ECO:0000313" key="3">
    <source>
        <dbReference type="Proteomes" id="UP000008783"/>
    </source>
</evidence>
<dbReference type="HOGENOM" id="CLU_2850759_0_0_1"/>
<protein>
    <submittedName>
        <fullName evidence="2">Uncharacterized protein</fullName>
    </submittedName>
</protein>
<dbReference type="InParanoid" id="H6QQM0"/>
<gene>
    <name evidence="2" type="ORF">PGTG_21204</name>
</gene>
<keyword evidence="1" id="KW-1133">Transmembrane helix</keyword>
<keyword evidence="3" id="KW-1185">Reference proteome</keyword>
<keyword evidence="1" id="KW-0812">Transmembrane</keyword>
<name>H6QQM0_PUCGT</name>
<dbReference type="RefSeq" id="XP_003890155.1">
    <property type="nucleotide sequence ID" value="XM_003890106.1"/>
</dbReference>
<dbReference type="EMBL" id="DS178273">
    <property type="protein sequence ID" value="EHS62738.1"/>
    <property type="molecule type" value="Genomic_DNA"/>
</dbReference>
<reference evidence="3" key="1">
    <citation type="journal article" date="2011" name="Proc. Natl. Acad. Sci. U.S.A.">
        <title>Obligate biotrophy features unraveled by the genomic analysis of rust fungi.</title>
        <authorList>
            <person name="Duplessis S."/>
            <person name="Cuomo C.A."/>
            <person name="Lin Y.-C."/>
            <person name="Aerts A."/>
            <person name="Tisserant E."/>
            <person name="Veneault-Fourrey C."/>
            <person name="Joly D.L."/>
            <person name="Hacquard S."/>
            <person name="Amselem J."/>
            <person name="Cantarel B.L."/>
            <person name="Chiu R."/>
            <person name="Coutinho P.M."/>
            <person name="Feau N."/>
            <person name="Field M."/>
            <person name="Frey P."/>
            <person name="Gelhaye E."/>
            <person name="Goldberg J."/>
            <person name="Grabherr M.G."/>
            <person name="Kodira C.D."/>
            <person name="Kohler A."/>
            <person name="Kuees U."/>
            <person name="Lindquist E.A."/>
            <person name="Lucas S.M."/>
            <person name="Mago R."/>
            <person name="Mauceli E."/>
            <person name="Morin E."/>
            <person name="Murat C."/>
            <person name="Pangilinan J.L."/>
            <person name="Park R."/>
            <person name="Pearson M."/>
            <person name="Quesneville H."/>
            <person name="Rouhier N."/>
            <person name="Sakthikumar S."/>
            <person name="Salamov A.A."/>
            <person name="Schmutz J."/>
            <person name="Selles B."/>
            <person name="Shapiro H."/>
            <person name="Tanguay P."/>
            <person name="Tuskan G.A."/>
            <person name="Henrissat B."/>
            <person name="Van de Peer Y."/>
            <person name="Rouze P."/>
            <person name="Ellis J.G."/>
            <person name="Dodds P.N."/>
            <person name="Schein J.E."/>
            <person name="Zhong S."/>
            <person name="Hamelin R.C."/>
            <person name="Grigoriev I.V."/>
            <person name="Szabo L.J."/>
            <person name="Martin F."/>
        </authorList>
    </citation>
    <scope>NUCLEOTIDE SEQUENCE [LARGE SCALE GENOMIC DNA]</scope>
    <source>
        <strain evidence="3">CRL 75-36-700-3 / race SCCL</strain>
    </source>
</reference>